<dbReference type="EMBL" id="LFWV01000002">
    <property type="protein sequence ID" value="KON32427.1"/>
    <property type="molecule type" value="Genomic_DNA"/>
</dbReference>
<protein>
    <recommendedName>
        <fullName evidence="1">Amidohydrolase 3 domain-containing protein</fullName>
    </recommendedName>
</protein>
<sequence>MRADLVLTNGKIFTMNPSQPHAEAIAIKDGKIVQVGTNDDVDRWIGKDAKLINLKGKTVVPGFIDTHIHVADFARVLAWLDLSNVMSIQELQDILKARVQRTPRGKWIIGRGWDQNRFAERRLPTRHDLDAFSAANPVILYHECGQICVVNSKALELADLTKQTVGTGGDIDKNAKTGGLTGILRDDATSLVWKFVPIMTEDELLEAVSLACEKIVEAGVTSVCWIVLSLMELSVIEKLRVRNRLPLRVYIVVPAELLDRVPASTLSKSANKALRIGGVVIFADGYLAARTAALFQSYNDCPDSSGKLLYTQKEMNRLAVKVHHANLQLVIHAVGDKAVDVALNAIEGTLKEVRGKELRNRIEQAAVLNEELVQRMKNCRVIVSVQPCVVDSEFRVWSATERLGPERVRWLYPIKTLISEGVKVSGGSDCPMEPLNPLLGIKAAVTREFFPEECVTVEEALRLYTIDAAYTIFEENVTGSIEKGKLADLAVLSRDPWMVEPKEIGDIEVEMTIVGGRVVHT</sequence>
<dbReference type="Gene3D" id="3.20.20.140">
    <property type="entry name" value="Metal-dependent hydrolases"/>
    <property type="match status" value="1"/>
</dbReference>
<dbReference type="Gene3D" id="2.30.40.10">
    <property type="entry name" value="Urease, subunit C, domain 1"/>
    <property type="match status" value="1"/>
</dbReference>
<comment type="caution">
    <text evidence="2">The sequence shown here is derived from an EMBL/GenBank/DDBJ whole genome shotgun (WGS) entry which is preliminary data.</text>
</comment>
<dbReference type="InterPro" id="IPR013108">
    <property type="entry name" value="Amidohydro_3"/>
</dbReference>
<dbReference type="PANTHER" id="PTHR22642">
    <property type="entry name" value="IMIDAZOLONEPROPIONASE"/>
    <property type="match status" value="1"/>
</dbReference>
<dbReference type="InterPro" id="IPR032466">
    <property type="entry name" value="Metal_Hydrolase"/>
</dbReference>
<dbReference type="CDD" id="cd01300">
    <property type="entry name" value="YtcJ_like"/>
    <property type="match status" value="1"/>
</dbReference>
<dbReference type="InterPro" id="IPR033932">
    <property type="entry name" value="YtcJ-like"/>
</dbReference>
<evidence type="ECO:0000313" key="3">
    <source>
        <dbReference type="Proteomes" id="UP000054016"/>
    </source>
</evidence>
<evidence type="ECO:0000313" key="2">
    <source>
        <dbReference type="EMBL" id="KON32427.1"/>
    </source>
</evidence>
<dbReference type="Proteomes" id="UP000054016">
    <property type="component" value="Unassembled WGS sequence"/>
</dbReference>
<dbReference type="Pfam" id="PF07969">
    <property type="entry name" value="Amidohydro_3"/>
    <property type="match status" value="1"/>
</dbReference>
<dbReference type="SUPFAM" id="SSF51556">
    <property type="entry name" value="Metallo-dependent hydrolases"/>
    <property type="match status" value="1"/>
</dbReference>
<proteinExistence type="predicted"/>
<reference evidence="3" key="1">
    <citation type="submission" date="2015-06" db="EMBL/GenBank/DDBJ databases">
        <title>New insights into the roles of widespread benthic archaea in carbon and nitrogen cycling.</title>
        <authorList>
            <person name="Lazar C.S."/>
            <person name="Baker B.J."/>
            <person name="Seitz K.W."/>
            <person name="Hyde A.S."/>
            <person name="Dick G.J."/>
            <person name="Hinrichs K.-U."/>
            <person name="Teske A.P."/>
        </authorList>
    </citation>
    <scope>NUCLEOTIDE SEQUENCE [LARGE SCALE GENOMIC DNA]</scope>
</reference>
<dbReference type="PANTHER" id="PTHR22642:SF2">
    <property type="entry name" value="PROTEIN LONG AFTER FAR-RED 3"/>
    <property type="match status" value="1"/>
</dbReference>
<dbReference type="AlphaFoldDB" id="A0A0M0BUY4"/>
<name>A0A0M0BUY4_9ARCH</name>
<evidence type="ECO:0000259" key="1">
    <source>
        <dbReference type="Pfam" id="PF07969"/>
    </source>
</evidence>
<dbReference type="SUPFAM" id="SSF51338">
    <property type="entry name" value="Composite domain of metallo-dependent hydrolases"/>
    <property type="match status" value="1"/>
</dbReference>
<dbReference type="Gene3D" id="3.10.310.70">
    <property type="match status" value="1"/>
</dbReference>
<feature type="domain" description="Amidohydrolase 3" evidence="1">
    <location>
        <begin position="51"/>
        <end position="520"/>
    </location>
</feature>
<dbReference type="GO" id="GO:0016810">
    <property type="term" value="F:hydrolase activity, acting on carbon-nitrogen (but not peptide) bonds"/>
    <property type="evidence" value="ECO:0007669"/>
    <property type="project" value="InterPro"/>
</dbReference>
<organism evidence="2 3">
    <name type="scientific">miscellaneous Crenarchaeota group-1 archaeon SG8-32-3</name>
    <dbReference type="NCBI Taxonomy" id="1685125"/>
    <lineage>
        <taxon>Archaea</taxon>
        <taxon>Candidatus Bathyarchaeota</taxon>
        <taxon>MCG-1</taxon>
    </lineage>
</organism>
<accession>A0A0M0BUY4</accession>
<gene>
    <name evidence="2" type="ORF">AC478_00305</name>
</gene>
<dbReference type="InterPro" id="IPR011059">
    <property type="entry name" value="Metal-dep_hydrolase_composite"/>
</dbReference>